<gene>
    <name evidence="23" type="ORF">AO440_002934</name>
</gene>
<evidence type="ECO:0000256" key="7">
    <source>
        <dbReference type="ARBA" id="ARBA00018542"/>
    </source>
</evidence>
<evidence type="ECO:0000256" key="6">
    <source>
        <dbReference type="ARBA" id="ARBA00013279"/>
    </source>
</evidence>
<dbReference type="Pfam" id="PF26363">
    <property type="entry name" value="Phospholipase-like"/>
    <property type="match status" value="1"/>
</dbReference>
<evidence type="ECO:0000256" key="21">
    <source>
        <dbReference type="SAM" id="MobiDB-lite"/>
    </source>
</evidence>
<evidence type="ECO:0000313" key="24">
    <source>
        <dbReference type="Proteomes" id="UP000054886"/>
    </source>
</evidence>
<dbReference type="GO" id="GO:0004806">
    <property type="term" value="F:triacylglycerol lipase activity"/>
    <property type="evidence" value="ECO:0007669"/>
    <property type="project" value="UniProtKB-EC"/>
</dbReference>
<comment type="function">
    <text evidence="19">Lipase which is essential for lysis of subvacuolar cytoplasm to vacuole targeted bodies and intravacuolar autophagic bodies. Involved in the lysis of intravacuolar multivesicular body (MVB) vesicles. The intravacuolar membrane disintegration by ATG15 is critical to life span extension.</text>
</comment>
<dbReference type="GO" id="GO:0005774">
    <property type="term" value="C:vacuolar membrane"/>
    <property type="evidence" value="ECO:0007669"/>
    <property type="project" value="EnsemblFungi"/>
</dbReference>
<keyword evidence="14" id="KW-1133">Transmembrane helix</keyword>
<evidence type="ECO:0000256" key="17">
    <source>
        <dbReference type="ARBA" id="ARBA00023136"/>
    </source>
</evidence>
<dbReference type="GO" id="GO:0034727">
    <property type="term" value="P:piecemeal microautophagy of the nucleus"/>
    <property type="evidence" value="ECO:0007669"/>
    <property type="project" value="EnsemblFungi"/>
</dbReference>
<dbReference type="GO" id="GO:0005775">
    <property type="term" value="C:vacuolar lumen"/>
    <property type="evidence" value="ECO:0007669"/>
    <property type="project" value="EnsemblFungi"/>
</dbReference>
<evidence type="ECO:0000256" key="20">
    <source>
        <dbReference type="ARBA" id="ARBA00029828"/>
    </source>
</evidence>
<keyword evidence="18" id="KW-0325">Glycoprotein</keyword>
<dbReference type="VEuPathDB" id="FungiDB:GWK60_J03355"/>
<evidence type="ECO:0000256" key="14">
    <source>
        <dbReference type="ARBA" id="ARBA00022989"/>
    </source>
</evidence>
<keyword evidence="12" id="KW-0442">Lipid degradation</keyword>
<evidence type="ECO:0000256" key="16">
    <source>
        <dbReference type="ARBA" id="ARBA00023098"/>
    </source>
</evidence>
<accession>A0A0W0C939</accession>
<dbReference type="GO" id="GO:0046461">
    <property type="term" value="P:neutral lipid catabolic process"/>
    <property type="evidence" value="ECO:0007669"/>
    <property type="project" value="EnsemblFungi"/>
</dbReference>
<feature type="region of interest" description="Disordered" evidence="21">
    <location>
        <begin position="458"/>
        <end position="484"/>
    </location>
</feature>
<evidence type="ECO:0000256" key="22">
    <source>
        <dbReference type="SAM" id="SignalP"/>
    </source>
</evidence>
<name>A0A0W0C939_CANGB</name>
<feature type="compositionally biased region" description="Low complexity" evidence="21">
    <location>
        <begin position="461"/>
        <end position="483"/>
    </location>
</feature>
<evidence type="ECO:0000256" key="12">
    <source>
        <dbReference type="ARBA" id="ARBA00022963"/>
    </source>
</evidence>
<dbReference type="PANTHER" id="PTHR47175:SF2">
    <property type="entry name" value="LIPASE ATG15-RELATED"/>
    <property type="match status" value="1"/>
</dbReference>
<dbReference type="GO" id="GO:0032585">
    <property type="term" value="C:multivesicular body membrane"/>
    <property type="evidence" value="ECO:0007669"/>
    <property type="project" value="UniProtKB-SubCell"/>
</dbReference>
<feature type="signal peptide" evidence="22">
    <location>
        <begin position="1"/>
        <end position="17"/>
    </location>
</feature>
<evidence type="ECO:0000256" key="8">
    <source>
        <dbReference type="ARBA" id="ARBA00019241"/>
    </source>
</evidence>
<dbReference type="GO" id="GO:0000425">
    <property type="term" value="P:pexophagy"/>
    <property type="evidence" value="ECO:0007669"/>
    <property type="project" value="EnsemblFungi"/>
</dbReference>
<evidence type="ECO:0000256" key="19">
    <source>
        <dbReference type="ARBA" id="ARBA00024663"/>
    </source>
</evidence>
<comment type="caution">
    <text evidence="23">The sequence shown here is derived from an EMBL/GenBank/DDBJ whole genome shotgun (WGS) entry which is preliminary data.</text>
</comment>
<keyword evidence="17" id="KW-0472">Membrane</keyword>
<evidence type="ECO:0000256" key="10">
    <source>
        <dbReference type="ARBA" id="ARBA00022753"/>
    </source>
</evidence>
<evidence type="ECO:0000256" key="18">
    <source>
        <dbReference type="ARBA" id="ARBA00023180"/>
    </source>
</evidence>
<dbReference type="Gene3D" id="3.40.50.1820">
    <property type="entry name" value="alpha/beta hydrolase"/>
    <property type="match status" value="1"/>
</dbReference>
<evidence type="ECO:0000256" key="3">
    <source>
        <dbReference type="ARBA" id="ARBA00004343"/>
    </source>
</evidence>
<keyword evidence="9" id="KW-0812">Transmembrane</keyword>
<reference evidence="23 24" key="1">
    <citation type="submission" date="2015-10" db="EMBL/GenBank/DDBJ databases">
        <title>Draft genomes sequences of Candida glabrata isolates 1A, 1B, 2A, 2B, 3A and 3B.</title>
        <authorList>
            <person name="Haavelsrud O.E."/>
            <person name="Gaustad P."/>
        </authorList>
    </citation>
    <scope>NUCLEOTIDE SEQUENCE [LARGE SCALE GENOMIC DNA]</scope>
    <source>
        <strain evidence="23">910700640</strain>
    </source>
</reference>
<dbReference type="EC" id="3.1.1.3" evidence="6"/>
<dbReference type="InterPro" id="IPR050805">
    <property type="entry name" value="ATG15_Lipase"/>
</dbReference>
<protein>
    <recommendedName>
        <fullName evidence="7">Putative lipase ATG15</fullName>
        <ecNumber evidence="6">3.1.1.3</ecNumber>
    </recommendedName>
    <alternativeName>
        <fullName evidence="20">Autophagy-related protein 15</fullName>
    </alternativeName>
    <alternativeName>
        <fullName evidence="8">Putative lipase atg15</fullName>
    </alternativeName>
</protein>
<dbReference type="GO" id="GO:0004620">
    <property type="term" value="F:phospholipase activity"/>
    <property type="evidence" value="ECO:0007669"/>
    <property type="project" value="EnsemblFungi"/>
</dbReference>
<evidence type="ECO:0000256" key="9">
    <source>
        <dbReference type="ARBA" id="ARBA00022692"/>
    </source>
</evidence>
<dbReference type="VEuPathDB" id="FungiDB:CAGL0J03542g"/>
<keyword evidence="13" id="KW-0735">Signal-anchor</keyword>
<evidence type="ECO:0000256" key="5">
    <source>
        <dbReference type="ARBA" id="ARBA00011137"/>
    </source>
</evidence>
<proteinExistence type="inferred from homology"/>
<dbReference type="InterPro" id="IPR029058">
    <property type="entry name" value="AB_hydrolase_fold"/>
</dbReference>
<keyword evidence="15" id="KW-0072">Autophagy</keyword>
<feature type="chain" id="PRO_5009807246" description="Putative lipase ATG15" evidence="22">
    <location>
        <begin position="18"/>
        <end position="504"/>
    </location>
</feature>
<evidence type="ECO:0000256" key="1">
    <source>
        <dbReference type="ARBA" id="ARBA00001024"/>
    </source>
</evidence>
<dbReference type="Proteomes" id="UP000054886">
    <property type="component" value="Unassembled WGS sequence"/>
</dbReference>
<sequence length="504" mass="56473">MLGRQVTMLLKVIVAVAVLFVWHRSRDSSRGDGSNGDALSDSSGNGFRLEHIWAYDPEDVVSSCVDVSEEMRVSADEYVSMESGSEFVESWWAKTGARPFGHVFDLRSRSMDIQRLQDRDPVSMEKYIDFSLENPDLARTIELEWETAKIQVPDVRNRNTVLALALMSSNAYVRTPYTGDWRNLSSSWGHTGEEKFGWDKDGLRGHIFVNKITKVVVIAIKGTSSQGLFGSGEEDTITNDKINDNLLFSCCCARISYLWTTVCDCYMKSYTCDENCVEAELKRKDRYYAATLKLYKQVTEMYPDSAIWLTGHSLGGALAALLGRTYGVPAVTFEAPGELLPAKRLHLPLPPGLPDYEEAIWHFGHNADPIFMGTCNGASSSCSIGGYAMETACHSGQYCMYDVVNDKGWRVNLLNHRIHRVIDEVILEYGRPAKCQRAPTCIDCYNWKFVNKRRNRREESSSSIASSSQLTSSHSESETLTSTDAPEKTCIGRNWLGICTDYGV</sequence>
<keyword evidence="16" id="KW-0443">Lipid metabolism</keyword>
<dbReference type="PANTHER" id="PTHR47175">
    <property type="entry name" value="LIPASE ATG15-RELATED"/>
    <property type="match status" value="1"/>
</dbReference>
<dbReference type="AlphaFoldDB" id="A0A0W0C939"/>
<dbReference type="VEuPathDB" id="FungiDB:GVI51_J03377"/>
<dbReference type="GO" id="GO:0006660">
    <property type="term" value="P:phosphatidylserine catabolic process"/>
    <property type="evidence" value="ECO:0007669"/>
    <property type="project" value="EnsemblFungi"/>
</dbReference>
<organism evidence="23 24">
    <name type="scientific">Candida glabrata</name>
    <name type="common">Yeast</name>
    <name type="synonym">Torulopsis glabrata</name>
    <dbReference type="NCBI Taxonomy" id="5478"/>
    <lineage>
        <taxon>Eukaryota</taxon>
        <taxon>Fungi</taxon>
        <taxon>Dikarya</taxon>
        <taxon>Ascomycota</taxon>
        <taxon>Saccharomycotina</taxon>
        <taxon>Saccharomycetes</taxon>
        <taxon>Saccharomycetales</taxon>
        <taxon>Saccharomycetaceae</taxon>
        <taxon>Nakaseomyces</taxon>
    </lineage>
</organism>
<keyword evidence="10" id="KW-0967">Endosome</keyword>
<comment type="catalytic activity">
    <reaction evidence="1">
        <text>a triacylglycerol + H2O = a diacylglycerol + a fatty acid + H(+)</text>
        <dbReference type="Rhea" id="RHEA:12044"/>
        <dbReference type="ChEBI" id="CHEBI:15377"/>
        <dbReference type="ChEBI" id="CHEBI:15378"/>
        <dbReference type="ChEBI" id="CHEBI:17855"/>
        <dbReference type="ChEBI" id="CHEBI:18035"/>
        <dbReference type="ChEBI" id="CHEBI:28868"/>
        <dbReference type="EC" id="3.1.1.3"/>
    </reaction>
</comment>
<comment type="subunit">
    <text evidence="5">Binds to both phosphatidylinositol (PI) and phosphatidylinositol 3,5-bisphosphate (PIP2).</text>
</comment>
<dbReference type="GO" id="GO:0034496">
    <property type="term" value="P:multivesicular body membrane disassembly"/>
    <property type="evidence" value="ECO:0007669"/>
    <property type="project" value="EnsemblFungi"/>
</dbReference>
<comment type="similarity">
    <text evidence="4">Belongs to the AB hydrolase superfamily. Lipase family.</text>
</comment>
<dbReference type="GO" id="GO:0005783">
    <property type="term" value="C:endoplasmic reticulum"/>
    <property type="evidence" value="ECO:0007669"/>
    <property type="project" value="EnsemblFungi"/>
</dbReference>
<evidence type="ECO:0000256" key="11">
    <source>
        <dbReference type="ARBA" id="ARBA00022801"/>
    </source>
</evidence>
<comment type="subcellular location">
    <subcellularLocation>
        <location evidence="3">Endosome</location>
        <location evidence="3">Multivesicular body membrane</location>
        <topology evidence="3">Single-pass type II membrane protein</topology>
    </subcellularLocation>
    <subcellularLocation>
        <location evidence="2">Prevacuolar compartment membrane</location>
        <topology evidence="2">Single-pass type II membrane protein</topology>
    </subcellularLocation>
</comment>
<evidence type="ECO:0000256" key="4">
    <source>
        <dbReference type="ARBA" id="ARBA00010701"/>
    </source>
</evidence>
<dbReference type="VEuPathDB" id="FungiDB:B1J91_J03542g"/>
<evidence type="ECO:0000256" key="15">
    <source>
        <dbReference type="ARBA" id="ARBA00023006"/>
    </source>
</evidence>
<dbReference type="EMBL" id="LLZZ01000178">
    <property type="protein sequence ID" value="KTA95899.1"/>
    <property type="molecule type" value="Genomic_DNA"/>
</dbReference>
<keyword evidence="11" id="KW-0378">Hydrolase</keyword>
<evidence type="ECO:0000256" key="13">
    <source>
        <dbReference type="ARBA" id="ARBA00022968"/>
    </source>
</evidence>
<evidence type="ECO:0000313" key="23">
    <source>
        <dbReference type="EMBL" id="KTA95899.1"/>
    </source>
</evidence>
<dbReference type="GO" id="GO:0006624">
    <property type="term" value="P:vacuolar protein processing"/>
    <property type="evidence" value="ECO:0007669"/>
    <property type="project" value="EnsemblFungi"/>
</dbReference>
<dbReference type="FunFam" id="3.40.50.1820:FF:000129">
    <property type="entry name" value="Autophagy related lipase Atg15, putative"/>
    <property type="match status" value="1"/>
</dbReference>
<keyword evidence="22" id="KW-0732">Signal</keyword>
<dbReference type="SUPFAM" id="SSF53474">
    <property type="entry name" value="alpha/beta-Hydrolases"/>
    <property type="match status" value="1"/>
</dbReference>
<evidence type="ECO:0000256" key="2">
    <source>
        <dbReference type="ARBA" id="ARBA00004270"/>
    </source>
</evidence>